<dbReference type="GeneID" id="36516319"/>
<sequence>MVDLDEISSAFTDYMEVDAQDMPVVSYESLGDVLETIGLAGSLAGPLAKEMDPEGSGYIHFEPFVNTTIKEMMIVDGLLIY</sequence>
<organism evidence="1 2">
    <name type="scientific">Wickerhamiella sorbophila</name>
    <dbReference type="NCBI Taxonomy" id="45607"/>
    <lineage>
        <taxon>Eukaryota</taxon>
        <taxon>Fungi</taxon>
        <taxon>Dikarya</taxon>
        <taxon>Ascomycota</taxon>
        <taxon>Saccharomycotina</taxon>
        <taxon>Dipodascomycetes</taxon>
        <taxon>Dipodascales</taxon>
        <taxon>Trichomonascaceae</taxon>
        <taxon>Wickerhamiella</taxon>
    </lineage>
</organism>
<comment type="caution">
    <text evidence="1">The sequence shown here is derived from an EMBL/GenBank/DDBJ whole genome shotgun (WGS) entry which is preliminary data.</text>
</comment>
<proteinExistence type="predicted"/>
<dbReference type="EMBL" id="NDIQ01000021">
    <property type="protein sequence ID" value="PRT54951.1"/>
    <property type="molecule type" value="Genomic_DNA"/>
</dbReference>
<evidence type="ECO:0008006" key="3">
    <source>
        <dbReference type="Google" id="ProtNLM"/>
    </source>
</evidence>
<dbReference type="RefSeq" id="XP_024664896.1">
    <property type="nucleotide sequence ID" value="XM_024809128.1"/>
</dbReference>
<reference evidence="1 2" key="1">
    <citation type="submission" date="2017-04" db="EMBL/GenBank/DDBJ databases">
        <title>Genome sequencing of [Candida] sorbophila.</title>
        <authorList>
            <person name="Ahn J.O."/>
        </authorList>
    </citation>
    <scope>NUCLEOTIDE SEQUENCE [LARGE SCALE GENOMIC DNA]</scope>
    <source>
        <strain evidence="1 2">DS02</strain>
    </source>
</reference>
<dbReference type="InterPro" id="IPR011992">
    <property type="entry name" value="EF-hand-dom_pair"/>
</dbReference>
<evidence type="ECO:0000313" key="2">
    <source>
        <dbReference type="Proteomes" id="UP000238350"/>
    </source>
</evidence>
<dbReference type="Proteomes" id="UP000238350">
    <property type="component" value="Unassembled WGS sequence"/>
</dbReference>
<keyword evidence="2" id="KW-1185">Reference proteome</keyword>
<dbReference type="AlphaFoldDB" id="A0A2T0FIX6"/>
<accession>A0A2T0FIX6</accession>
<evidence type="ECO:0000313" key="1">
    <source>
        <dbReference type="EMBL" id="PRT54951.1"/>
    </source>
</evidence>
<dbReference type="SUPFAM" id="SSF47473">
    <property type="entry name" value="EF-hand"/>
    <property type="match status" value="1"/>
</dbReference>
<gene>
    <name evidence="1" type="ORF">B9G98_02571</name>
</gene>
<protein>
    <recommendedName>
        <fullName evidence="3">EF-hand domain-containing protein</fullName>
    </recommendedName>
</protein>
<name>A0A2T0FIX6_9ASCO</name>